<evidence type="ECO:0000313" key="1">
    <source>
        <dbReference type="EMBL" id="MCI46782.1"/>
    </source>
</evidence>
<dbReference type="Proteomes" id="UP000265520">
    <property type="component" value="Unassembled WGS sequence"/>
</dbReference>
<dbReference type="EMBL" id="LXQA010362567">
    <property type="protein sequence ID" value="MCI46782.1"/>
    <property type="molecule type" value="Genomic_DNA"/>
</dbReference>
<reference evidence="1 2" key="1">
    <citation type="journal article" date="2018" name="Front. Plant Sci.">
        <title>Red Clover (Trifolium pratense) and Zigzag Clover (T. medium) - A Picture of Genomic Similarities and Differences.</title>
        <authorList>
            <person name="Dluhosova J."/>
            <person name="Istvanek J."/>
            <person name="Nedelnik J."/>
            <person name="Repkova J."/>
        </authorList>
    </citation>
    <scope>NUCLEOTIDE SEQUENCE [LARGE SCALE GENOMIC DNA]</scope>
    <source>
        <strain evidence="2">cv. 10/8</strain>
        <tissue evidence="1">Leaf</tissue>
    </source>
</reference>
<evidence type="ECO:0000313" key="2">
    <source>
        <dbReference type="Proteomes" id="UP000265520"/>
    </source>
</evidence>
<comment type="caution">
    <text evidence="1">The sequence shown here is derived from an EMBL/GenBank/DDBJ whole genome shotgun (WGS) entry which is preliminary data.</text>
</comment>
<name>A0A392SEB4_9FABA</name>
<protein>
    <submittedName>
        <fullName evidence="1">Uncharacterized protein</fullName>
    </submittedName>
</protein>
<proteinExistence type="predicted"/>
<organism evidence="1 2">
    <name type="scientific">Trifolium medium</name>
    <dbReference type="NCBI Taxonomy" id="97028"/>
    <lineage>
        <taxon>Eukaryota</taxon>
        <taxon>Viridiplantae</taxon>
        <taxon>Streptophyta</taxon>
        <taxon>Embryophyta</taxon>
        <taxon>Tracheophyta</taxon>
        <taxon>Spermatophyta</taxon>
        <taxon>Magnoliopsida</taxon>
        <taxon>eudicotyledons</taxon>
        <taxon>Gunneridae</taxon>
        <taxon>Pentapetalae</taxon>
        <taxon>rosids</taxon>
        <taxon>fabids</taxon>
        <taxon>Fabales</taxon>
        <taxon>Fabaceae</taxon>
        <taxon>Papilionoideae</taxon>
        <taxon>50 kb inversion clade</taxon>
        <taxon>NPAAA clade</taxon>
        <taxon>Hologalegina</taxon>
        <taxon>IRL clade</taxon>
        <taxon>Trifolieae</taxon>
        <taxon>Trifolium</taxon>
    </lineage>
</organism>
<dbReference type="AlphaFoldDB" id="A0A392SEB4"/>
<feature type="non-terminal residue" evidence="1">
    <location>
        <position position="1"/>
    </location>
</feature>
<accession>A0A392SEB4</accession>
<sequence length="60" mass="6949">LYQPKQSNLYDRSMQLQSEKVWGRRLTEGHQSEGEGDCDPSKICKESLQKLLGRLVSIQR</sequence>
<keyword evidence="2" id="KW-1185">Reference proteome</keyword>